<comment type="similarity">
    <text evidence="6 9">Belongs to the peptidase M48 family.</text>
</comment>
<evidence type="ECO:0000256" key="7">
    <source>
        <dbReference type="ARBA" id="ARBA00040360"/>
    </source>
</evidence>
<dbReference type="Pfam" id="PF01435">
    <property type="entry name" value="Peptidase_M48"/>
    <property type="match status" value="1"/>
</dbReference>
<evidence type="ECO:0000256" key="1">
    <source>
        <dbReference type="ARBA" id="ARBA00022670"/>
    </source>
</evidence>
<keyword evidence="13" id="KW-1185">Reference proteome</keyword>
<evidence type="ECO:0000256" key="9">
    <source>
        <dbReference type="RuleBase" id="RU003983"/>
    </source>
</evidence>
<evidence type="ECO:0000256" key="2">
    <source>
        <dbReference type="ARBA" id="ARBA00022723"/>
    </source>
</evidence>
<dbReference type="GO" id="GO:0006515">
    <property type="term" value="P:protein quality control for misfolded or incompletely synthesized proteins"/>
    <property type="evidence" value="ECO:0007669"/>
    <property type="project" value="TreeGrafter"/>
</dbReference>
<dbReference type="OrthoDB" id="7464992at2759"/>
<evidence type="ECO:0000256" key="3">
    <source>
        <dbReference type="ARBA" id="ARBA00022801"/>
    </source>
</evidence>
<reference evidence="12" key="1">
    <citation type="submission" date="2020-11" db="EMBL/GenBank/DDBJ databases">
        <authorList>
            <person name="Tran Van P."/>
        </authorList>
    </citation>
    <scope>NUCLEOTIDE SEQUENCE</scope>
</reference>
<dbReference type="GO" id="GO:0046872">
    <property type="term" value="F:metal ion binding"/>
    <property type="evidence" value="ECO:0007669"/>
    <property type="project" value="UniProtKB-KW"/>
</dbReference>
<keyword evidence="10" id="KW-1133">Transmembrane helix</keyword>
<keyword evidence="10" id="KW-0812">Transmembrane</keyword>
<dbReference type="GO" id="GO:0004222">
    <property type="term" value="F:metalloendopeptidase activity"/>
    <property type="evidence" value="ECO:0007669"/>
    <property type="project" value="InterPro"/>
</dbReference>
<protein>
    <recommendedName>
        <fullName evidence="7">Metalloendopeptidase OMA1, mitochondrial</fullName>
    </recommendedName>
    <alternativeName>
        <fullName evidence="8">Overlapping with the m-AAA protease 1 homolog</fullName>
    </alternativeName>
</protein>
<keyword evidence="2" id="KW-0479">Metal-binding</keyword>
<comment type="cofactor">
    <cofactor evidence="9">
        <name>Zn(2+)</name>
        <dbReference type="ChEBI" id="CHEBI:29105"/>
    </cofactor>
    <text evidence="9">Binds 1 zinc ion per subunit.</text>
</comment>
<dbReference type="InterPro" id="IPR051156">
    <property type="entry name" value="Mito/Outer_Membr_Metalloprot"/>
</dbReference>
<keyword evidence="1 9" id="KW-0645">Protease</keyword>
<evidence type="ECO:0000256" key="8">
    <source>
        <dbReference type="ARBA" id="ARBA00042978"/>
    </source>
</evidence>
<dbReference type="PANTHER" id="PTHR22726:SF1">
    <property type="entry name" value="METALLOENDOPEPTIDASE OMA1, MITOCHONDRIAL"/>
    <property type="match status" value="1"/>
</dbReference>
<evidence type="ECO:0000256" key="4">
    <source>
        <dbReference type="ARBA" id="ARBA00022833"/>
    </source>
</evidence>
<dbReference type="GO" id="GO:0034982">
    <property type="term" value="P:mitochondrial protein processing"/>
    <property type="evidence" value="ECO:0007669"/>
    <property type="project" value="TreeGrafter"/>
</dbReference>
<evidence type="ECO:0000313" key="12">
    <source>
        <dbReference type="EMBL" id="CAD7621106.1"/>
    </source>
</evidence>
<keyword evidence="3 9" id="KW-0378">Hydrolase</keyword>
<evidence type="ECO:0000313" key="13">
    <source>
        <dbReference type="Proteomes" id="UP000759131"/>
    </source>
</evidence>
<dbReference type="AlphaFoldDB" id="A0A7R9KDX1"/>
<evidence type="ECO:0000256" key="6">
    <source>
        <dbReference type="ARBA" id="ARBA00038233"/>
    </source>
</evidence>
<name>A0A7R9KDX1_9ACAR</name>
<organism evidence="12">
    <name type="scientific">Medioppia subpectinata</name>
    <dbReference type="NCBI Taxonomy" id="1979941"/>
    <lineage>
        <taxon>Eukaryota</taxon>
        <taxon>Metazoa</taxon>
        <taxon>Ecdysozoa</taxon>
        <taxon>Arthropoda</taxon>
        <taxon>Chelicerata</taxon>
        <taxon>Arachnida</taxon>
        <taxon>Acari</taxon>
        <taxon>Acariformes</taxon>
        <taxon>Sarcoptiformes</taxon>
        <taxon>Oribatida</taxon>
        <taxon>Brachypylina</taxon>
        <taxon>Oppioidea</taxon>
        <taxon>Oppiidae</taxon>
        <taxon>Medioppia</taxon>
    </lineage>
</organism>
<feature type="transmembrane region" description="Helical" evidence="10">
    <location>
        <begin position="82"/>
        <end position="109"/>
    </location>
</feature>
<feature type="domain" description="Peptidase M48" evidence="11">
    <location>
        <begin position="180"/>
        <end position="355"/>
    </location>
</feature>
<dbReference type="PANTHER" id="PTHR22726">
    <property type="entry name" value="METALLOENDOPEPTIDASE OMA1"/>
    <property type="match status" value="1"/>
</dbReference>
<sequence length="387" mass="45038">MQRLIHILRTQKFRINCVSICRRFSDKSVKYISKLKHRNESIRQIEGITKLPQMNAFMQLIMKKPNELIQWYAKTPPDRRKVMYLSAMIVYLIYPLGFICVLSVLYMTFHSEENPFTGRQTVVNIPKEMLDQMESDLFKEIFIENVSSGTFLPSSDPAVKRMDRCVERIINANNDIDVIGDGNWTPVVINNDQLLDIIVLKESHNIFISKKILDLCETDDELAYLLCHQLSHVMLDHTREPTTYASKLYVPLMAFLPKIWTINQDPVLRFEFMETLNTYFDNKIKECVRKGIYLNPYNEVLECEADRIAMQLLTRACFDVRKCHQFCAKYANFTQTHTTDGHTTNDHFFAKHPITENKLWGDEPYGTVVVGPESGDDRVLPSGEVYV</sequence>
<evidence type="ECO:0000259" key="11">
    <source>
        <dbReference type="Pfam" id="PF01435"/>
    </source>
</evidence>
<dbReference type="EMBL" id="OC855054">
    <property type="protein sequence ID" value="CAD7621106.1"/>
    <property type="molecule type" value="Genomic_DNA"/>
</dbReference>
<gene>
    <name evidence="12" type="ORF">OSB1V03_LOCUS1582</name>
</gene>
<keyword evidence="5 9" id="KW-0482">Metalloprotease</keyword>
<proteinExistence type="inferred from homology"/>
<dbReference type="Proteomes" id="UP000759131">
    <property type="component" value="Unassembled WGS sequence"/>
</dbReference>
<keyword evidence="4 9" id="KW-0862">Zinc</keyword>
<accession>A0A7R9KDX1</accession>
<dbReference type="EMBL" id="CAJPIZ010000479">
    <property type="protein sequence ID" value="CAG2101536.1"/>
    <property type="molecule type" value="Genomic_DNA"/>
</dbReference>
<evidence type="ECO:0000256" key="5">
    <source>
        <dbReference type="ARBA" id="ARBA00023049"/>
    </source>
</evidence>
<keyword evidence="10" id="KW-0472">Membrane</keyword>
<dbReference type="InterPro" id="IPR001915">
    <property type="entry name" value="Peptidase_M48"/>
</dbReference>
<evidence type="ECO:0000256" key="10">
    <source>
        <dbReference type="SAM" id="Phobius"/>
    </source>
</evidence>
<dbReference type="GO" id="GO:0005743">
    <property type="term" value="C:mitochondrial inner membrane"/>
    <property type="evidence" value="ECO:0007669"/>
    <property type="project" value="TreeGrafter"/>
</dbReference>